<feature type="compositionally biased region" description="Basic and acidic residues" evidence="1">
    <location>
        <begin position="42"/>
        <end position="54"/>
    </location>
</feature>
<comment type="caution">
    <text evidence="3">The sequence shown here is derived from an EMBL/GenBank/DDBJ whole genome shotgun (WGS) entry which is preliminary data.</text>
</comment>
<keyword evidence="2" id="KW-1133">Transmembrane helix</keyword>
<evidence type="ECO:0000313" key="3">
    <source>
        <dbReference type="EMBL" id="PZR30904.1"/>
    </source>
</evidence>
<dbReference type="Proteomes" id="UP000249393">
    <property type="component" value="Unassembled WGS sequence"/>
</dbReference>
<gene>
    <name evidence="3" type="ORF">DI526_21255</name>
</gene>
<accession>A0A2W5WSJ4</accession>
<evidence type="ECO:0000313" key="4">
    <source>
        <dbReference type="Proteomes" id="UP000249393"/>
    </source>
</evidence>
<feature type="region of interest" description="Disordered" evidence="1">
    <location>
        <begin position="40"/>
        <end position="60"/>
    </location>
</feature>
<evidence type="ECO:0000256" key="1">
    <source>
        <dbReference type="SAM" id="MobiDB-lite"/>
    </source>
</evidence>
<organism evidence="3 4">
    <name type="scientific">Caulobacter segnis</name>
    <dbReference type="NCBI Taxonomy" id="88688"/>
    <lineage>
        <taxon>Bacteria</taxon>
        <taxon>Pseudomonadati</taxon>
        <taxon>Pseudomonadota</taxon>
        <taxon>Alphaproteobacteria</taxon>
        <taxon>Caulobacterales</taxon>
        <taxon>Caulobacteraceae</taxon>
        <taxon>Caulobacter</taxon>
    </lineage>
</organism>
<name>A0A2W5WSJ4_9CAUL</name>
<dbReference type="EMBL" id="QFQZ01000108">
    <property type="protein sequence ID" value="PZR30904.1"/>
    <property type="molecule type" value="Genomic_DNA"/>
</dbReference>
<proteinExistence type="predicted"/>
<keyword evidence="2" id="KW-0472">Membrane</keyword>
<protein>
    <submittedName>
        <fullName evidence="3">Uncharacterized protein</fullName>
    </submittedName>
</protein>
<keyword evidence="2" id="KW-0812">Transmembrane</keyword>
<feature type="transmembrane region" description="Helical" evidence="2">
    <location>
        <begin position="6"/>
        <end position="33"/>
    </location>
</feature>
<dbReference type="AlphaFoldDB" id="A0A2W5WSJ4"/>
<reference evidence="3 4" key="1">
    <citation type="submission" date="2017-08" db="EMBL/GenBank/DDBJ databases">
        <title>Infants hospitalized years apart are colonized by the same room-sourced microbial strains.</title>
        <authorList>
            <person name="Brooks B."/>
            <person name="Olm M.R."/>
            <person name="Firek B.A."/>
            <person name="Baker R."/>
            <person name="Thomas B.C."/>
            <person name="Morowitz M.J."/>
            <person name="Banfield J.F."/>
        </authorList>
    </citation>
    <scope>NUCLEOTIDE SEQUENCE [LARGE SCALE GENOMIC DNA]</scope>
    <source>
        <strain evidence="3">S2_003_000_R2_4</strain>
    </source>
</reference>
<sequence>MTRDEWLAIAHAAGVVSAVIAAIGVLLLMAAGLRRIGLAKTGRSEPDGSRDHELGQSGWD</sequence>
<evidence type="ECO:0000256" key="2">
    <source>
        <dbReference type="SAM" id="Phobius"/>
    </source>
</evidence>